<dbReference type="PROSITE" id="PS50294">
    <property type="entry name" value="WD_REPEATS_REGION"/>
    <property type="match status" value="2"/>
</dbReference>
<dbReference type="AlphaFoldDB" id="A0A8S1RN31"/>
<dbReference type="PANTHER" id="PTHR19920:SF0">
    <property type="entry name" value="CYTOSOLIC IRON-SULFUR PROTEIN ASSEMBLY PROTEIN CIAO1-RELATED"/>
    <property type="match status" value="1"/>
</dbReference>
<keyword evidence="1" id="KW-0853">WD repeat</keyword>
<protein>
    <recommendedName>
        <fullName evidence="4">WD40-repeat-containing domain</fullName>
    </recommendedName>
</protein>
<dbReference type="PROSITE" id="PS50082">
    <property type="entry name" value="WD_REPEATS_2"/>
    <property type="match status" value="2"/>
</dbReference>
<name>A0A8S1RN31_9CILI</name>
<gene>
    <name evidence="2" type="ORF">PSON_ATCC_30995.1.T1900001</name>
</gene>
<dbReference type="OrthoDB" id="71437at2759"/>
<accession>A0A8S1RN31</accession>
<dbReference type="InterPro" id="IPR001680">
    <property type="entry name" value="WD40_rpt"/>
</dbReference>
<feature type="repeat" description="WD" evidence="1">
    <location>
        <begin position="108"/>
        <end position="140"/>
    </location>
</feature>
<evidence type="ECO:0000313" key="3">
    <source>
        <dbReference type="Proteomes" id="UP000692954"/>
    </source>
</evidence>
<proteinExistence type="predicted"/>
<evidence type="ECO:0000313" key="2">
    <source>
        <dbReference type="EMBL" id="CAD8128500.1"/>
    </source>
</evidence>
<dbReference type="PANTHER" id="PTHR19920">
    <property type="entry name" value="WD40 PROTEIN CIAO1"/>
    <property type="match status" value="1"/>
</dbReference>
<sequence>MNNFKQQGIKQKIAQNDLDANISSFQFQGLFANVQKYKFQNQEKQLSMINQEKKLFQYSLIAKSTKKQEENCYAIEINQDMTLIIFGCNNKIKVNSFDSGNFKEIQTLEGHTDNVTTLNFLNELNNIISGSDDKQIIIWQQNQQQLWGILQILEGHSGQINCVLINYSHNLIISCSWDKTIKFWIKQNNWKCYQTISEHTSAVFQLSLNDAQNKLISCGIDQFILVMEYSNNDQQWIIIKKIWTSLQGNRLCFLNDNIFAFQPDNKEIIQIYEINNTKKLYEKKNEIAVQGSYDGSVLFPQKFIKEKSILVNKYYKFINLIKLDHNGQLLQKFTIEFSTYGIFGTMSSNGEYLITWNYKTKEIELRKLND</sequence>
<evidence type="ECO:0000256" key="1">
    <source>
        <dbReference type="PROSITE-ProRule" id="PRU00221"/>
    </source>
</evidence>
<dbReference type="Proteomes" id="UP000692954">
    <property type="component" value="Unassembled WGS sequence"/>
</dbReference>
<dbReference type="SMART" id="SM00320">
    <property type="entry name" value="WD40"/>
    <property type="match status" value="3"/>
</dbReference>
<dbReference type="Pfam" id="PF00400">
    <property type="entry name" value="WD40"/>
    <property type="match status" value="3"/>
</dbReference>
<dbReference type="GO" id="GO:0016226">
    <property type="term" value="P:iron-sulfur cluster assembly"/>
    <property type="evidence" value="ECO:0007669"/>
    <property type="project" value="TreeGrafter"/>
</dbReference>
<comment type="caution">
    <text evidence="2">The sequence shown here is derived from an EMBL/GenBank/DDBJ whole genome shotgun (WGS) entry which is preliminary data.</text>
</comment>
<keyword evidence="3" id="KW-1185">Reference proteome</keyword>
<dbReference type="GO" id="GO:0097361">
    <property type="term" value="C:cytosolic [4Fe-4S] assembly targeting complex"/>
    <property type="evidence" value="ECO:0007669"/>
    <property type="project" value="TreeGrafter"/>
</dbReference>
<organism evidence="2 3">
    <name type="scientific">Paramecium sonneborni</name>
    <dbReference type="NCBI Taxonomy" id="65129"/>
    <lineage>
        <taxon>Eukaryota</taxon>
        <taxon>Sar</taxon>
        <taxon>Alveolata</taxon>
        <taxon>Ciliophora</taxon>
        <taxon>Intramacronucleata</taxon>
        <taxon>Oligohymenophorea</taxon>
        <taxon>Peniculida</taxon>
        <taxon>Parameciidae</taxon>
        <taxon>Paramecium</taxon>
    </lineage>
</organism>
<feature type="repeat" description="WD" evidence="1">
    <location>
        <begin position="153"/>
        <end position="184"/>
    </location>
</feature>
<reference evidence="2" key="1">
    <citation type="submission" date="2021-01" db="EMBL/GenBank/DDBJ databases">
        <authorList>
            <consortium name="Genoscope - CEA"/>
            <person name="William W."/>
        </authorList>
    </citation>
    <scope>NUCLEOTIDE SEQUENCE</scope>
</reference>
<evidence type="ECO:0008006" key="4">
    <source>
        <dbReference type="Google" id="ProtNLM"/>
    </source>
</evidence>
<dbReference type="EMBL" id="CAJJDN010000190">
    <property type="protein sequence ID" value="CAD8128500.1"/>
    <property type="molecule type" value="Genomic_DNA"/>
</dbReference>